<dbReference type="EMBL" id="JAGPUO010000002">
    <property type="protein sequence ID" value="KAG5665013.1"/>
    <property type="molecule type" value="Genomic_DNA"/>
</dbReference>
<dbReference type="Proteomes" id="UP000782241">
    <property type="component" value="Unassembled WGS sequence"/>
</dbReference>
<name>A0A9P7HEM1_9HYPO</name>
<accession>A0A9P7HEM1</accession>
<feature type="region of interest" description="Disordered" evidence="1">
    <location>
        <begin position="16"/>
        <end position="108"/>
    </location>
</feature>
<feature type="compositionally biased region" description="Polar residues" evidence="1">
    <location>
        <begin position="314"/>
        <end position="324"/>
    </location>
</feature>
<feature type="region of interest" description="Disordered" evidence="1">
    <location>
        <begin position="919"/>
        <end position="1018"/>
    </location>
</feature>
<keyword evidence="2" id="KW-0732">Signal</keyword>
<evidence type="ECO:0000313" key="3">
    <source>
        <dbReference type="EMBL" id="KAG5665013.1"/>
    </source>
</evidence>
<feature type="compositionally biased region" description="Basic and acidic residues" evidence="1">
    <location>
        <begin position="254"/>
        <end position="269"/>
    </location>
</feature>
<proteinExistence type="predicted"/>
<feature type="region of interest" description="Disordered" evidence="1">
    <location>
        <begin position="417"/>
        <end position="443"/>
    </location>
</feature>
<feature type="compositionally biased region" description="Basic and acidic residues" evidence="1">
    <location>
        <begin position="297"/>
        <end position="311"/>
    </location>
</feature>
<evidence type="ECO:0000256" key="2">
    <source>
        <dbReference type="SAM" id="SignalP"/>
    </source>
</evidence>
<dbReference type="AlphaFoldDB" id="A0A9P7HEM1"/>
<protein>
    <submittedName>
        <fullName evidence="3">Uncharacterized protein</fullName>
    </submittedName>
</protein>
<feature type="signal peptide" evidence="2">
    <location>
        <begin position="1"/>
        <end position="16"/>
    </location>
</feature>
<feature type="compositionally biased region" description="Low complexity" evidence="1">
    <location>
        <begin position="966"/>
        <end position="982"/>
    </location>
</feature>
<sequence>MKHLLILALWSAGALGGPCQPAETSGTLSSGEGPDECHDETAETPTVSLVEIQPDQDTTFAAPVATDPPDDGNDQGSISVTLTEAGQASSVAKIPGLPSPGETESVGDHSALVTTSGIAAGTVGQTSDAPSSAVATNVGGINSETVLVNPGDKDPNTQSTEGQSNETQHPPSATSSGDLNEGQSMSVPTSGDSNGPPTSTAHGQDPVTDSQVPEETLPSNTQAPDTGNTSVADTSPGNTQPPTTKAEDGTQTTKHGDDTTSKSATDNHDTSSLQGSASNDQSSNKNTATTSMATSRSEGDDGPRTETKIDDIPPNTSNPVTTTAHDAIPAPTVTDLPPGLAPATITGHPEWVSNTWITTSSGSSEPTVVPVLVGCPGCGGKGSGIILFGFPKVAGTWFKLPGLPKFRFPCIPPVCTTSPDTPKDGDDGDDNDDDDDKSSSTTCTDKATVTDCLVACTTYTGPAGSTITPECKTTCTKTHTGCDIVGTTTTSSAAACGPSGNSPCRSCERKLIPSRDPELDNGDDQEENAEENTEEDSEEDTQQLQQRGLKKRVESQKIKNIGGCKFEALPVFPEYPGGPVVLNNDASIIPNNSPLKDIKKWWLTTKDENCILELKGNLPADEYTSLWGGGEEGRPSIDHVYEKSMLLDYFRHIIDKKADAPNVKGATDGGTRDKISCSDIQAYGGVESDSNNLLQKVFDAFPGAKAGPKDDPTAVTEAKYLGDFIGMDQWTNGDAKGFVANPEEVKRQCDKNSKAKLNIQAKTSEADAQDWITEKLETLEKLAIGVAMFSATEAIDAMIRQNHRIHAALVDMDMNAKGCMDDPAVKNGLWSFADAYQTFMASRFDGTATWSINRAVDQGKTKLINRLKSDLNAAPSVAAANQQEWNTKVDNWKLRLSKMIDSTSWKVPVPEWTWQSVTKRDGDGLSCKRPVPTSTSSEEPTTFSTMTRSEGSSQQPPSEEIHSTTKAETSTSSSEVTTSSTKRSGPTIGQRPGWLTDAPTLTDRLSPTISTPDGSSCTKTVTETMCNLGTGRHGKACVTHSRCESWVNTKTTSKPSPSPTLATPQFTNNILRCNKSGQASNPNAISYAAQSFCRDVVAKNKDNAYYWSNDRLEGKKVPSTGYHFKLSFSVRKDCLWKANYDQCMRYMDVAINGCNGRKKEDKLGGWVRDNCIEAIINPMRGI</sequence>
<keyword evidence="4" id="KW-1185">Reference proteome</keyword>
<feature type="compositionally biased region" description="Polar residues" evidence="1">
    <location>
        <begin position="1003"/>
        <end position="1018"/>
    </location>
</feature>
<reference evidence="3" key="1">
    <citation type="submission" date="2021-04" db="EMBL/GenBank/DDBJ databases">
        <title>Draft genome of Fusarium avenaceum strain F156N33, isolated from an atmospheric sample in Virginia.</title>
        <authorList>
            <person name="Yang S."/>
            <person name="Vinatzer B.A."/>
            <person name="Coleman J."/>
        </authorList>
    </citation>
    <scope>NUCLEOTIDE SEQUENCE</scope>
    <source>
        <strain evidence="3">F156N33</strain>
    </source>
</reference>
<feature type="compositionally biased region" description="Low complexity" evidence="1">
    <location>
        <begin position="932"/>
        <end position="958"/>
    </location>
</feature>
<comment type="caution">
    <text evidence="3">The sequence shown here is derived from an EMBL/GenBank/DDBJ whole genome shotgun (WGS) entry which is preliminary data.</text>
</comment>
<feature type="compositionally biased region" description="Polar residues" evidence="1">
    <location>
        <begin position="123"/>
        <end position="146"/>
    </location>
</feature>
<feature type="compositionally biased region" description="Polar residues" evidence="1">
    <location>
        <begin position="74"/>
        <end position="90"/>
    </location>
</feature>
<evidence type="ECO:0000313" key="4">
    <source>
        <dbReference type="Proteomes" id="UP000782241"/>
    </source>
</evidence>
<organism evidence="3 4">
    <name type="scientific">Fusarium avenaceum</name>
    <dbReference type="NCBI Taxonomy" id="40199"/>
    <lineage>
        <taxon>Eukaryota</taxon>
        <taxon>Fungi</taxon>
        <taxon>Dikarya</taxon>
        <taxon>Ascomycota</taxon>
        <taxon>Pezizomycotina</taxon>
        <taxon>Sordariomycetes</taxon>
        <taxon>Hypocreomycetidae</taxon>
        <taxon>Hypocreales</taxon>
        <taxon>Nectriaceae</taxon>
        <taxon>Fusarium</taxon>
        <taxon>Fusarium tricinctum species complex</taxon>
    </lineage>
</organism>
<feature type="compositionally biased region" description="Acidic residues" evidence="1">
    <location>
        <begin position="426"/>
        <end position="436"/>
    </location>
</feature>
<feature type="region of interest" description="Disordered" evidence="1">
    <location>
        <begin position="492"/>
        <end position="552"/>
    </location>
</feature>
<feature type="chain" id="PRO_5040253997" evidence="2">
    <location>
        <begin position="17"/>
        <end position="1182"/>
    </location>
</feature>
<feature type="compositionally biased region" description="Basic and acidic residues" evidence="1">
    <location>
        <begin position="506"/>
        <end position="518"/>
    </location>
</feature>
<evidence type="ECO:0000256" key="1">
    <source>
        <dbReference type="SAM" id="MobiDB-lite"/>
    </source>
</evidence>
<feature type="compositionally biased region" description="Polar residues" evidence="1">
    <location>
        <begin position="156"/>
        <end position="253"/>
    </location>
</feature>
<feature type="compositionally biased region" description="Polar residues" evidence="1">
    <location>
        <begin position="270"/>
        <end position="296"/>
    </location>
</feature>
<feature type="compositionally biased region" description="Acidic residues" evidence="1">
    <location>
        <begin position="519"/>
        <end position="541"/>
    </location>
</feature>
<gene>
    <name evidence="3" type="ORF">KAF25_008747</name>
</gene>
<feature type="region of interest" description="Disordered" evidence="1">
    <location>
        <begin position="123"/>
        <end position="347"/>
    </location>
</feature>